<gene>
    <name evidence="3" type="ordered locus">Acel_1678</name>
</gene>
<name>A0LVJ0_ACIC1</name>
<organism evidence="3 4">
    <name type="scientific">Acidothermus cellulolyticus (strain ATCC 43068 / DSM 8971 / 11B)</name>
    <dbReference type="NCBI Taxonomy" id="351607"/>
    <lineage>
        <taxon>Bacteria</taxon>
        <taxon>Bacillati</taxon>
        <taxon>Actinomycetota</taxon>
        <taxon>Actinomycetes</taxon>
        <taxon>Acidothermales</taxon>
        <taxon>Acidothermaceae</taxon>
        <taxon>Acidothermus</taxon>
    </lineage>
</organism>
<keyword evidence="1" id="KW-0812">Transmembrane</keyword>
<feature type="transmembrane region" description="Helical" evidence="1">
    <location>
        <begin position="95"/>
        <end position="121"/>
    </location>
</feature>
<keyword evidence="1" id="KW-1133">Transmembrane helix</keyword>
<dbReference type="RefSeq" id="WP_011720513.1">
    <property type="nucleotide sequence ID" value="NC_008578.1"/>
</dbReference>
<dbReference type="STRING" id="351607.Acel_1678"/>
<evidence type="ECO:0000259" key="2">
    <source>
        <dbReference type="Pfam" id="PF11181"/>
    </source>
</evidence>
<feature type="domain" description="General stress protein 17M-like" evidence="2">
    <location>
        <begin position="18"/>
        <end position="85"/>
    </location>
</feature>
<protein>
    <recommendedName>
        <fullName evidence="2">General stress protein 17M-like domain-containing protein</fullName>
    </recommendedName>
</protein>
<dbReference type="InParanoid" id="A0LVJ0"/>
<dbReference type="Proteomes" id="UP000008221">
    <property type="component" value="Chromosome"/>
</dbReference>
<dbReference type="eggNOG" id="ENOG5032RS7">
    <property type="taxonomic scope" value="Bacteria"/>
</dbReference>
<accession>A0LVJ0</accession>
<dbReference type="HOGENOM" id="CLU_070264_3_1_11"/>
<dbReference type="OrthoDB" id="3381462at2"/>
<proteinExistence type="predicted"/>
<dbReference type="KEGG" id="ace:Acel_1678"/>
<dbReference type="EMBL" id="CP000481">
    <property type="protein sequence ID" value="ABK53450.1"/>
    <property type="molecule type" value="Genomic_DNA"/>
</dbReference>
<dbReference type="Pfam" id="PF11181">
    <property type="entry name" value="YflT"/>
    <property type="match status" value="1"/>
</dbReference>
<evidence type="ECO:0000313" key="4">
    <source>
        <dbReference type="Proteomes" id="UP000008221"/>
    </source>
</evidence>
<keyword evidence="1" id="KW-0472">Membrane</keyword>
<reference evidence="3 4" key="1">
    <citation type="journal article" date="2009" name="Genome Res.">
        <title>Complete genome of the cellulolytic thermophile Acidothermus cellulolyticus 11B provides insights into its ecophysiological and evolutionary adaptations.</title>
        <authorList>
            <person name="Barabote R.D."/>
            <person name="Xie G."/>
            <person name="Leu D.H."/>
            <person name="Normand P."/>
            <person name="Necsulea A."/>
            <person name="Daubin V."/>
            <person name="Medigue C."/>
            <person name="Adney W.S."/>
            <person name="Xu X.C."/>
            <person name="Lapidus A."/>
            <person name="Parales R.E."/>
            <person name="Detter C."/>
            <person name="Pujic P."/>
            <person name="Bruce D."/>
            <person name="Lavire C."/>
            <person name="Challacombe J.F."/>
            <person name="Brettin T.S."/>
            <person name="Berry A.M."/>
        </authorList>
    </citation>
    <scope>NUCLEOTIDE SEQUENCE [LARGE SCALE GENOMIC DNA]</scope>
    <source>
        <strain evidence="4">ATCC 43068 / DSM 8971 / 11B</strain>
    </source>
</reference>
<evidence type="ECO:0000256" key="1">
    <source>
        <dbReference type="SAM" id="Phobius"/>
    </source>
</evidence>
<feature type="transmembrane region" description="Helical" evidence="1">
    <location>
        <begin position="67"/>
        <end position="89"/>
    </location>
</feature>
<sequence>MHSPGPIRLDPLAMAWNTVASFSTYEEAQAAVDYLSDHHFPVEYVDIVGSDLRILERVTGRLTTTRAAAAGAASGAWFGLFIGLLVGLFTNGPRWLGLVLGGVIIGALWGATFGAVGHLATRGRRDFASMRSLVALKYDVVARGGHAEQARAMLRDGGILVEEPPQAEA</sequence>
<dbReference type="InterPro" id="IPR025889">
    <property type="entry name" value="GSP17M-like_dom"/>
</dbReference>
<evidence type="ECO:0000313" key="3">
    <source>
        <dbReference type="EMBL" id="ABK53450.1"/>
    </source>
</evidence>
<keyword evidence="4" id="KW-1185">Reference proteome</keyword>
<dbReference type="AlphaFoldDB" id="A0LVJ0"/>